<dbReference type="RefSeq" id="WP_186737626.1">
    <property type="nucleotide sequence ID" value="NZ_VFIA01000012.1"/>
</dbReference>
<dbReference type="SUPFAM" id="SSF81301">
    <property type="entry name" value="Nucleotidyltransferase"/>
    <property type="match status" value="1"/>
</dbReference>
<name>A0ABR6W5H1_9BACT</name>
<dbReference type="EMBL" id="VFIA01000012">
    <property type="protein sequence ID" value="MBC3791842.1"/>
    <property type="molecule type" value="Genomic_DNA"/>
</dbReference>
<evidence type="ECO:0000313" key="2">
    <source>
        <dbReference type="Proteomes" id="UP000700732"/>
    </source>
</evidence>
<accession>A0ABR6W5H1</accession>
<protein>
    <recommendedName>
        <fullName evidence="3">Nucleotidyltransferase family protein</fullName>
    </recommendedName>
</protein>
<dbReference type="Pfam" id="PF08843">
    <property type="entry name" value="AbiEii"/>
    <property type="match status" value="1"/>
</dbReference>
<organism evidence="1 2">
    <name type="scientific">Spirosoma utsteinense</name>
    <dbReference type="NCBI Taxonomy" id="2585773"/>
    <lineage>
        <taxon>Bacteria</taxon>
        <taxon>Pseudomonadati</taxon>
        <taxon>Bacteroidota</taxon>
        <taxon>Cytophagia</taxon>
        <taxon>Cytophagales</taxon>
        <taxon>Cytophagaceae</taxon>
        <taxon>Spirosoma</taxon>
    </lineage>
</organism>
<dbReference type="Proteomes" id="UP000700732">
    <property type="component" value="Unassembled WGS sequence"/>
</dbReference>
<sequence>MEELLTFICGQLESRQIDYMLSGSIALNAYSIPRYTRDIDIVIELRSENFTQFAELFAERECYFHKESAKEEVSREGMFNIIDWKSGMKIDFIVRKNDDFQRMEFDRRQRREILPDVTCWVISPEDLIVAKLLWIQKLFSQQQLDDIKNLIHDCPNLDIIYVKQWIKKLQLNDFRLAFL</sequence>
<dbReference type="InterPro" id="IPR014942">
    <property type="entry name" value="AbiEii"/>
</dbReference>
<dbReference type="Gene3D" id="3.30.460.40">
    <property type="match status" value="1"/>
</dbReference>
<gene>
    <name evidence="1" type="ORF">FH603_2350</name>
</gene>
<reference evidence="1 2" key="1">
    <citation type="submission" date="2019-06" db="EMBL/GenBank/DDBJ databases">
        <title>Spirosoma utsteinense sp. nov. isolated from Antarctic ice-free soils.</title>
        <authorList>
            <person name="Tahon G."/>
        </authorList>
    </citation>
    <scope>NUCLEOTIDE SEQUENCE [LARGE SCALE GENOMIC DNA]</scope>
    <source>
        <strain evidence="1 2">LMG 31447</strain>
    </source>
</reference>
<dbReference type="InterPro" id="IPR043519">
    <property type="entry name" value="NT_sf"/>
</dbReference>
<evidence type="ECO:0000313" key="1">
    <source>
        <dbReference type="EMBL" id="MBC3791842.1"/>
    </source>
</evidence>
<comment type="caution">
    <text evidence="1">The sequence shown here is derived from an EMBL/GenBank/DDBJ whole genome shotgun (WGS) entry which is preliminary data.</text>
</comment>
<keyword evidence="2" id="KW-1185">Reference proteome</keyword>
<proteinExistence type="predicted"/>
<evidence type="ECO:0008006" key="3">
    <source>
        <dbReference type="Google" id="ProtNLM"/>
    </source>
</evidence>